<keyword evidence="5" id="KW-0548">Nucleotidyltransferase</keyword>
<dbReference type="AlphaFoldDB" id="A0A382SF42"/>
<dbReference type="Gene3D" id="1.10.287.280">
    <property type="match status" value="1"/>
</dbReference>
<dbReference type="InterPro" id="IPR043502">
    <property type="entry name" value="DNA/RNA_pol_sf"/>
</dbReference>
<keyword evidence="4" id="KW-0808">Transferase</keyword>
<accession>A0A382SF42</accession>
<feature type="domain" description="DNA-directed RNA polymerase C-terminal" evidence="9">
    <location>
        <begin position="21"/>
        <end position="179"/>
    </location>
</feature>
<dbReference type="EC" id="2.7.7.6" evidence="2"/>
<gene>
    <name evidence="10" type="ORF">METZ01_LOCUS361378</name>
</gene>
<dbReference type="SUPFAM" id="SSF56672">
    <property type="entry name" value="DNA/RNA polymerases"/>
    <property type="match status" value="1"/>
</dbReference>
<name>A0A382SF42_9ZZZZ</name>
<comment type="similarity">
    <text evidence="1">Belongs to the phage and mitochondrial RNA polymerase family.</text>
</comment>
<comment type="catalytic activity">
    <reaction evidence="7">
        <text>RNA(n) + a ribonucleoside 5'-triphosphate = RNA(n+1) + diphosphate</text>
        <dbReference type="Rhea" id="RHEA:21248"/>
        <dbReference type="Rhea" id="RHEA-COMP:14527"/>
        <dbReference type="Rhea" id="RHEA-COMP:17342"/>
        <dbReference type="ChEBI" id="CHEBI:33019"/>
        <dbReference type="ChEBI" id="CHEBI:61557"/>
        <dbReference type="ChEBI" id="CHEBI:140395"/>
        <dbReference type="EC" id="2.7.7.6"/>
    </reaction>
</comment>
<keyword evidence="6" id="KW-0804">Transcription</keyword>
<organism evidence="10">
    <name type="scientific">marine metagenome</name>
    <dbReference type="NCBI Taxonomy" id="408172"/>
    <lineage>
        <taxon>unclassified sequences</taxon>
        <taxon>metagenomes</taxon>
        <taxon>ecological metagenomes</taxon>
    </lineage>
</organism>
<dbReference type="GO" id="GO:0003899">
    <property type="term" value="F:DNA-directed RNA polymerase activity"/>
    <property type="evidence" value="ECO:0007669"/>
    <property type="project" value="UniProtKB-EC"/>
</dbReference>
<feature type="non-terminal residue" evidence="10">
    <location>
        <position position="1"/>
    </location>
</feature>
<dbReference type="EMBL" id="UINC01128639">
    <property type="protein sequence ID" value="SVD08524.1"/>
    <property type="molecule type" value="Genomic_DNA"/>
</dbReference>
<reference evidence="10" key="1">
    <citation type="submission" date="2018-05" db="EMBL/GenBank/DDBJ databases">
        <authorList>
            <person name="Lanie J.A."/>
            <person name="Ng W.-L."/>
            <person name="Kazmierczak K.M."/>
            <person name="Andrzejewski T.M."/>
            <person name="Davidsen T.M."/>
            <person name="Wayne K.J."/>
            <person name="Tettelin H."/>
            <person name="Glass J.I."/>
            <person name="Rusch D."/>
            <person name="Podicherti R."/>
            <person name="Tsui H.-C.T."/>
            <person name="Winkler M.E."/>
        </authorList>
    </citation>
    <scope>NUCLEOTIDE SEQUENCE</scope>
</reference>
<feature type="non-terminal residue" evidence="10">
    <location>
        <position position="311"/>
    </location>
</feature>
<evidence type="ECO:0000256" key="5">
    <source>
        <dbReference type="ARBA" id="ARBA00022695"/>
    </source>
</evidence>
<evidence type="ECO:0000259" key="9">
    <source>
        <dbReference type="Pfam" id="PF00940"/>
    </source>
</evidence>
<evidence type="ECO:0000256" key="8">
    <source>
        <dbReference type="SAM" id="MobiDB-lite"/>
    </source>
</evidence>
<dbReference type="Pfam" id="PF00940">
    <property type="entry name" value="RNA_pol"/>
    <property type="match status" value="1"/>
</dbReference>
<keyword evidence="3" id="KW-0240">DNA-directed RNA polymerase</keyword>
<evidence type="ECO:0000256" key="6">
    <source>
        <dbReference type="ARBA" id="ARBA00023163"/>
    </source>
</evidence>
<dbReference type="PANTHER" id="PTHR10102">
    <property type="entry name" value="DNA-DIRECTED RNA POLYMERASE, MITOCHONDRIAL"/>
    <property type="match status" value="1"/>
</dbReference>
<dbReference type="GO" id="GO:0003677">
    <property type="term" value="F:DNA binding"/>
    <property type="evidence" value="ECO:0007669"/>
    <property type="project" value="InterPro"/>
</dbReference>
<evidence type="ECO:0000256" key="3">
    <source>
        <dbReference type="ARBA" id="ARBA00022478"/>
    </source>
</evidence>
<evidence type="ECO:0000313" key="10">
    <source>
        <dbReference type="EMBL" id="SVD08524.1"/>
    </source>
</evidence>
<dbReference type="PROSITE" id="PS00900">
    <property type="entry name" value="RNA_POL_PHAGE_1"/>
    <property type="match status" value="1"/>
</dbReference>
<dbReference type="GO" id="GO:0006390">
    <property type="term" value="P:mitochondrial transcription"/>
    <property type="evidence" value="ECO:0007669"/>
    <property type="project" value="TreeGrafter"/>
</dbReference>
<evidence type="ECO:0000256" key="4">
    <source>
        <dbReference type="ARBA" id="ARBA00022679"/>
    </source>
</evidence>
<dbReference type="PANTHER" id="PTHR10102:SF0">
    <property type="entry name" value="DNA-DIRECTED RNA POLYMERASE, MITOCHONDRIAL"/>
    <property type="match status" value="1"/>
</dbReference>
<proteinExistence type="inferred from homology"/>
<evidence type="ECO:0000256" key="1">
    <source>
        <dbReference type="ARBA" id="ARBA00009493"/>
    </source>
</evidence>
<dbReference type="InterPro" id="IPR046950">
    <property type="entry name" value="DNA-dir_Rpol_C_phage-type"/>
</dbReference>
<dbReference type="GO" id="GO:0034245">
    <property type="term" value="C:mitochondrial DNA-directed RNA polymerase complex"/>
    <property type="evidence" value="ECO:0007669"/>
    <property type="project" value="TreeGrafter"/>
</dbReference>
<sequence>RILSPQGDDLDRALVRFKEWKPLGKRGIFWLHVHVHNLFQERPNSNWEPPQKRQSFEDRDSWITDNLKELRRIANDPEGNNDVLGLNKFSGGKSEAFQRLASVIELDRVWTEYDSKGSWDEVHSGQPVHLDATCSGYQHVAALLRHRELARLVNIIPSDEIMDLYSEVSNSAKDSTVDATGLDPEGGSPLGDCLKENFSEELCRDVIPLLFSRNLAKPLTIIQVYGARLFRQCFEGRKGEGKPDWKRHPKSEQKLEEERAEREAIPHEILQAYAKYESLEHPYYRGSWKWSWFVSKVKTSGGSKKDAERYQ</sequence>
<evidence type="ECO:0000256" key="2">
    <source>
        <dbReference type="ARBA" id="ARBA00012418"/>
    </source>
</evidence>
<evidence type="ECO:0000256" key="7">
    <source>
        <dbReference type="ARBA" id="ARBA00048552"/>
    </source>
</evidence>
<feature type="region of interest" description="Disordered" evidence="8">
    <location>
        <begin position="238"/>
        <end position="261"/>
    </location>
</feature>
<protein>
    <recommendedName>
        <fullName evidence="2">DNA-directed RNA polymerase</fullName>
        <ecNumber evidence="2">2.7.7.6</ecNumber>
    </recommendedName>
</protein>
<dbReference type="InterPro" id="IPR002092">
    <property type="entry name" value="DNA-dir_Rpol_phage-type"/>
</dbReference>